<proteinExistence type="predicted"/>
<dbReference type="InterPro" id="IPR029479">
    <property type="entry name" value="Nitroreductase"/>
</dbReference>
<feature type="domain" description="Nitroreductase" evidence="1">
    <location>
        <begin position="11"/>
        <end position="59"/>
    </location>
</feature>
<dbReference type="KEGG" id="mmab:HQ865_11250"/>
<evidence type="ECO:0000313" key="3">
    <source>
        <dbReference type="Proteomes" id="UP000505355"/>
    </source>
</evidence>
<dbReference type="AlphaFoldDB" id="A0A7D4QFE8"/>
<dbReference type="Pfam" id="PF00881">
    <property type="entry name" value="Nitroreductase"/>
    <property type="match status" value="1"/>
</dbReference>
<evidence type="ECO:0000259" key="1">
    <source>
        <dbReference type="Pfam" id="PF00881"/>
    </source>
</evidence>
<dbReference type="Gene3D" id="3.40.109.10">
    <property type="entry name" value="NADH Oxidase"/>
    <property type="match status" value="1"/>
</dbReference>
<dbReference type="InterPro" id="IPR000415">
    <property type="entry name" value="Nitroreductase-like"/>
</dbReference>
<keyword evidence="3" id="KW-1185">Reference proteome</keyword>
<dbReference type="Proteomes" id="UP000505355">
    <property type="component" value="Chromosome"/>
</dbReference>
<protein>
    <submittedName>
        <fullName evidence="2">Nitroreductase family protein</fullName>
    </submittedName>
</protein>
<dbReference type="SUPFAM" id="SSF55469">
    <property type="entry name" value="FMN-dependent nitroreductase-like"/>
    <property type="match status" value="1"/>
</dbReference>
<reference evidence="2 3" key="1">
    <citation type="submission" date="2020-05" db="EMBL/GenBank/DDBJ databases">
        <title>Mucilaginibacter mali sp. nov.</title>
        <authorList>
            <person name="Kim H.S."/>
            <person name="Lee K.C."/>
            <person name="Suh M.K."/>
            <person name="Kim J.-S."/>
            <person name="Han K.-I."/>
            <person name="Eom M.K."/>
            <person name="Shin Y.K."/>
            <person name="Lee J.-S."/>
        </authorList>
    </citation>
    <scope>NUCLEOTIDE SEQUENCE [LARGE SCALE GENOMIC DNA]</scope>
    <source>
        <strain evidence="2 3">G2-14</strain>
    </source>
</reference>
<organism evidence="2 3">
    <name type="scientific">Mucilaginibacter mali</name>
    <dbReference type="NCBI Taxonomy" id="2740462"/>
    <lineage>
        <taxon>Bacteria</taxon>
        <taxon>Pseudomonadati</taxon>
        <taxon>Bacteroidota</taxon>
        <taxon>Sphingobacteriia</taxon>
        <taxon>Sphingobacteriales</taxon>
        <taxon>Sphingobacteriaceae</taxon>
        <taxon>Mucilaginibacter</taxon>
    </lineage>
</organism>
<accession>A0A7D4QFE8</accession>
<name>A0A7D4QFE8_9SPHI</name>
<evidence type="ECO:0000313" key="2">
    <source>
        <dbReference type="EMBL" id="QKJ30312.1"/>
    </source>
</evidence>
<gene>
    <name evidence="2" type="ORF">HQ865_11250</name>
</gene>
<dbReference type="EMBL" id="CP054139">
    <property type="protein sequence ID" value="QKJ30312.1"/>
    <property type="molecule type" value="Genomic_DNA"/>
</dbReference>
<sequence>MSGQLLCDVCFRFEFSLTPKKYGSKSISLTMQNLGAIYQTMYLTATALGLKGCIISNNEGIFNRCDFLQIGG</sequence>
<dbReference type="GO" id="GO:0016491">
    <property type="term" value="F:oxidoreductase activity"/>
    <property type="evidence" value="ECO:0007669"/>
    <property type="project" value="InterPro"/>
</dbReference>